<evidence type="ECO:0000256" key="7">
    <source>
        <dbReference type="ARBA" id="ARBA00023033"/>
    </source>
</evidence>
<dbReference type="PANTHER" id="PTHR46206:SF2">
    <property type="entry name" value="CYTOCHROME P450 MONOOXYGENASE AUSG-RELATED"/>
    <property type="match status" value="1"/>
</dbReference>
<keyword evidence="3 8" id="KW-0349">Heme</keyword>
<evidence type="ECO:0000256" key="6">
    <source>
        <dbReference type="ARBA" id="ARBA00023004"/>
    </source>
</evidence>
<evidence type="ECO:0000256" key="3">
    <source>
        <dbReference type="ARBA" id="ARBA00022617"/>
    </source>
</evidence>
<dbReference type="InterPro" id="IPR036396">
    <property type="entry name" value="Cyt_P450_sf"/>
</dbReference>
<evidence type="ECO:0000256" key="4">
    <source>
        <dbReference type="ARBA" id="ARBA00022723"/>
    </source>
</evidence>
<organism evidence="10">
    <name type="scientific">Gibberella zeae</name>
    <name type="common">Wheat head blight fungus</name>
    <name type="synonym">Fusarium graminearum</name>
    <dbReference type="NCBI Taxonomy" id="5518"/>
    <lineage>
        <taxon>Eukaryota</taxon>
        <taxon>Fungi</taxon>
        <taxon>Dikarya</taxon>
        <taxon>Ascomycota</taxon>
        <taxon>Pezizomycotina</taxon>
        <taxon>Sordariomycetes</taxon>
        <taxon>Hypocreomycetidae</taxon>
        <taxon>Hypocreales</taxon>
        <taxon>Nectriaceae</taxon>
        <taxon>Fusarium</taxon>
    </lineage>
</organism>
<dbReference type="PROSITE" id="PS00086">
    <property type="entry name" value="CYTOCHROME_P450"/>
    <property type="match status" value="1"/>
</dbReference>
<dbReference type="InterPro" id="IPR002403">
    <property type="entry name" value="Cyt_P450_E_grp-IV"/>
</dbReference>
<dbReference type="InterPro" id="IPR001128">
    <property type="entry name" value="Cyt_P450"/>
</dbReference>
<feature type="binding site" description="axial binding residue" evidence="8">
    <location>
        <position position="445"/>
    </location>
    <ligand>
        <name>heme</name>
        <dbReference type="ChEBI" id="CHEBI:30413"/>
    </ligand>
    <ligandPart>
        <name>Fe</name>
        <dbReference type="ChEBI" id="CHEBI:18248"/>
    </ligandPart>
</feature>
<dbReference type="InterPro" id="IPR017972">
    <property type="entry name" value="Cyt_P450_CS"/>
</dbReference>
<dbReference type="GO" id="GO:0020037">
    <property type="term" value="F:heme binding"/>
    <property type="evidence" value="ECO:0007669"/>
    <property type="project" value="InterPro"/>
</dbReference>
<keyword evidence="5 9" id="KW-0560">Oxidoreductase</keyword>
<dbReference type="GO" id="GO:0005506">
    <property type="term" value="F:iron ion binding"/>
    <property type="evidence" value="ECO:0007669"/>
    <property type="project" value="InterPro"/>
</dbReference>
<accession>A0A4U9EYG1</accession>
<comment type="cofactor">
    <cofactor evidence="1 8">
        <name>heme</name>
        <dbReference type="ChEBI" id="CHEBI:30413"/>
    </cofactor>
</comment>
<keyword evidence="6 8" id="KW-0408">Iron</keyword>
<reference evidence="10" key="1">
    <citation type="submission" date="2019-04" db="EMBL/GenBank/DDBJ databases">
        <authorList>
            <person name="Melise S."/>
            <person name="Noan J."/>
            <person name="Okalmin O."/>
        </authorList>
    </citation>
    <scope>NUCLEOTIDE SEQUENCE</scope>
    <source>
        <strain evidence="10">FN9</strain>
    </source>
</reference>
<evidence type="ECO:0000256" key="5">
    <source>
        <dbReference type="ARBA" id="ARBA00023002"/>
    </source>
</evidence>
<evidence type="ECO:0000256" key="9">
    <source>
        <dbReference type="RuleBase" id="RU000461"/>
    </source>
</evidence>
<comment type="similarity">
    <text evidence="2 9">Belongs to the cytochrome P450 family.</text>
</comment>
<dbReference type="PANTHER" id="PTHR46206">
    <property type="entry name" value="CYTOCHROME P450"/>
    <property type="match status" value="1"/>
</dbReference>
<dbReference type="EMBL" id="CAAKMV010000171">
    <property type="protein sequence ID" value="VIO62984.1"/>
    <property type="molecule type" value="Genomic_DNA"/>
</dbReference>
<sequence>MSTYIDIVLENPQYAVLSTISLIAILIANYSFFAKDDKYPVLNPKKPFEWSNTRVVKEFTENSKSLLAHARSVYGERPYRAYTDMGKVLVIPPSWVHALRSKKELDFRIPVQDDSHEYIPGFDGFGFHANMPTVITKYVTKSLAKMIGPLSEETSLSIRDRLTDSKEWHSINPPKEMIRIVSRVSSRIFMGKELCRDEAWTKASSDYTVVAFASIALLRVYPRWLRPYIHWFLPYCKEARRLLKEARECLQPHLDRREVIKQQALAQGQPCPFDDAIEWFNNEYDKHDPATQQISISVVAYHTTSDLLCETLLNLCQHPELFKPVRDEIITVLRQEGGITKAALYNMKLLDSVIKESQRLRPILLGAFRRKAMADVTLPNGDVLRKGDRVIGETTHMWGPGSYDNALEFDPYRYVRMRESGEENKAHLVSTSPEHLGFGHGVHACPGRFLAANEIKILLCHLLLKYDWKLPKGAEPKPSFVSFRIDGDKTTNLLIRRRTEELNIDSLSA</sequence>
<dbReference type="SUPFAM" id="SSF48264">
    <property type="entry name" value="Cytochrome P450"/>
    <property type="match status" value="1"/>
</dbReference>
<evidence type="ECO:0000313" key="10">
    <source>
        <dbReference type="EMBL" id="VIO62984.1"/>
    </source>
</evidence>
<dbReference type="CDD" id="cd11041">
    <property type="entry name" value="CYP503A1-like"/>
    <property type="match status" value="1"/>
</dbReference>
<dbReference type="GO" id="GO:0016705">
    <property type="term" value="F:oxidoreductase activity, acting on paired donors, with incorporation or reduction of molecular oxygen"/>
    <property type="evidence" value="ECO:0007669"/>
    <property type="project" value="InterPro"/>
</dbReference>
<keyword evidence="4 8" id="KW-0479">Metal-binding</keyword>
<evidence type="ECO:0000256" key="1">
    <source>
        <dbReference type="ARBA" id="ARBA00001971"/>
    </source>
</evidence>
<gene>
    <name evidence="10" type="ORF">FUG_LOCUS510311</name>
</gene>
<protein>
    <submittedName>
        <fullName evidence="10">Uncharacterized protein</fullName>
    </submittedName>
</protein>
<dbReference type="Gene3D" id="1.10.630.10">
    <property type="entry name" value="Cytochrome P450"/>
    <property type="match status" value="1"/>
</dbReference>
<name>A0A4U9EYG1_GIBZA</name>
<evidence type="ECO:0000256" key="8">
    <source>
        <dbReference type="PIRSR" id="PIRSR602403-1"/>
    </source>
</evidence>
<dbReference type="Pfam" id="PF00067">
    <property type="entry name" value="p450"/>
    <property type="match status" value="1"/>
</dbReference>
<evidence type="ECO:0000256" key="2">
    <source>
        <dbReference type="ARBA" id="ARBA00010617"/>
    </source>
</evidence>
<proteinExistence type="inferred from homology"/>
<dbReference type="AlphaFoldDB" id="A0A4U9EYG1"/>
<dbReference type="GO" id="GO:0004497">
    <property type="term" value="F:monooxygenase activity"/>
    <property type="evidence" value="ECO:0007669"/>
    <property type="project" value="UniProtKB-KW"/>
</dbReference>
<keyword evidence="7 9" id="KW-0503">Monooxygenase</keyword>
<dbReference type="PRINTS" id="PR00465">
    <property type="entry name" value="EP450IV"/>
</dbReference>